<organism evidence="2 3">
    <name type="scientific">Buttiauxella gaviniae</name>
    <dbReference type="NCBI Taxonomy" id="82990"/>
    <lineage>
        <taxon>Bacteria</taxon>
        <taxon>Pseudomonadati</taxon>
        <taxon>Pseudomonadota</taxon>
        <taxon>Gammaproteobacteria</taxon>
        <taxon>Enterobacterales</taxon>
        <taxon>Enterobacteriaceae</taxon>
        <taxon>Buttiauxella</taxon>
    </lineage>
</organism>
<feature type="transmembrane region" description="Helical" evidence="1">
    <location>
        <begin position="231"/>
        <end position="250"/>
    </location>
</feature>
<gene>
    <name evidence="2" type="ORF">AB1E22_21500</name>
</gene>
<feature type="transmembrane region" description="Helical" evidence="1">
    <location>
        <begin position="180"/>
        <end position="197"/>
    </location>
</feature>
<sequence>MEEWPLIIFTLLVQGSVGLTLATSLFLLAGGKALAGAEQRRFVLPPLLMAVIAAACGLIASTLHLGYPLNAFHALRHVESSWLSREIIFASLYLAAIGFTTLLVLFFRKVSKTLLLASAVLGLVDIYCMGAIYVHSSVITWTHINTWMMFYGATLSLGATAGLGFFAARRGINDAITQKVALCAAAVLIASALSRVLEQMAYFSYLAKAELSEVVTFPHQPLEAFEQLHSGYLAAWVVLIAGVVIQSLPVRSRGNKTFLVLGALMVIAAEILLRVVFFSLN</sequence>
<dbReference type="Proteomes" id="UP001555342">
    <property type="component" value="Unassembled WGS sequence"/>
</dbReference>
<feature type="transmembrane region" description="Helical" evidence="1">
    <location>
        <begin position="147"/>
        <end position="168"/>
    </location>
</feature>
<feature type="transmembrane region" description="Helical" evidence="1">
    <location>
        <begin position="42"/>
        <end position="67"/>
    </location>
</feature>
<dbReference type="EC" id="1.8.5.3" evidence="2"/>
<comment type="caution">
    <text evidence="2">The sequence shown here is derived from an EMBL/GenBank/DDBJ whole genome shotgun (WGS) entry which is preliminary data.</text>
</comment>
<dbReference type="PANTHER" id="PTHR38095">
    <property type="entry name" value="ANAEROBIC DIMETHYL SULFOXIDE REDUCTASE CHAIN YNFH"/>
    <property type="match status" value="1"/>
</dbReference>
<dbReference type="GO" id="GO:0016491">
    <property type="term" value="F:oxidoreductase activity"/>
    <property type="evidence" value="ECO:0007669"/>
    <property type="project" value="UniProtKB-KW"/>
</dbReference>
<evidence type="ECO:0000313" key="2">
    <source>
        <dbReference type="EMBL" id="MEW7315251.1"/>
    </source>
</evidence>
<keyword evidence="1" id="KW-1133">Transmembrane helix</keyword>
<keyword evidence="1" id="KW-0812">Transmembrane</keyword>
<evidence type="ECO:0000256" key="1">
    <source>
        <dbReference type="SAM" id="Phobius"/>
    </source>
</evidence>
<dbReference type="EMBL" id="JBFMVT010000002">
    <property type="protein sequence ID" value="MEW7315251.1"/>
    <property type="molecule type" value="Genomic_DNA"/>
</dbReference>
<dbReference type="PANTHER" id="PTHR38095:SF2">
    <property type="entry name" value="ANAEROBIC DIMETHYL SULFOXIDE REDUCTASE CHAIN C"/>
    <property type="match status" value="1"/>
</dbReference>
<keyword evidence="3" id="KW-1185">Reference proteome</keyword>
<feature type="transmembrane region" description="Helical" evidence="1">
    <location>
        <begin position="114"/>
        <end position="135"/>
    </location>
</feature>
<accession>A0ABV3P0V0</accession>
<protein>
    <submittedName>
        <fullName evidence="2">DmsC/YnfH family molybdoenzyme membrane anchor subunit</fullName>
        <ecNumber evidence="2">1.8.5.3</ecNumber>
    </submittedName>
</protein>
<keyword evidence="1" id="KW-0472">Membrane</keyword>
<feature type="transmembrane region" description="Helical" evidence="1">
    <location>
        <begin position="87"/>
        <end position="107"/>
    </location>
</feature>
<feature type="transmembrane region" description="Helical" evidence="1">
    <location>
        <begin position="6"/>
        <end position="30"/>
    </location>
</feature>
<keyword evidence="2" id="KW-0560">Oxidoreductase</keyword>
<proteinExistence type="predicted"/>
<dbReference type="InterPro" id="IPR007059">
    <property type="entry name" value="DmsC"/>
</dbReference>
<name>A0ABV3P0V0_9ENTR</name>
<reference evidence="2 3" key="1">
    <citation type="submission" date="2024-07" db="EMBL/GenBank/DDBJ databases">
        <authorList>
            <person name="Wang L."/>
        </authorList>
    </citation>
    <scope>NUCLEOTIDE SEQUENCE [LARGE SCALE GENOMIC DNA]</scope>
    <source>
        <strain evidence="2 3">WL359</strain>
    </source>
</reference>
<dbReference type="RefSeq" id="WP_367597244.1">
    <property type="nucleotide sequence ID" value="NZ_JBFMVT010000002.1"/>
</dbReference>
<dbReference type="Pfam" id="PF04976">
    <property type="entry name" value="DmsC"/>
    <property type="match status" value="1"/>
</dbReference>
<feature type="transmembrane region" description="Helical" evidence="1">
    <location>
        <begin position="257"/>
        <end position="280"/>
    </location>
</feature>
<evidence type="ECO:0000313" key="3">
    <source>
        <dbReference type="Proteomes" id="UP001555342"/>
    </source>
</evidence>